<proteinExistence type="predicted"/>
<dbReference type="OrthoDB" id="9804926at2"/>
<reference evidence="5 6" key="1">
    <citation type="submission" date="2016-11" db="EMBL/GenBank/DDBJ databases">
        <title>Complete genome sequence of Sulfitobacter sp. AM1-D1, a toxic bacteria associated with marine dinoflagellate Alexandrium minutum in East China Sea.</title>
        <authorList>
            <person name="Yang Q."/>
            <person name="Zhang X."/>
            <person name="Tian X."/>
        </authorList>
    </citation>
    <scope>NUCLEOTIDE SEQUENCE [LARGE SCALE GENOMIC DNA]</scope>
    <source>
        <strain evidence="5 6">AM1-D1</strain>
    </source>
</reference>
<accession>A0A1J0WMN0</accession>
<evidence type="ECO:0000259" key="4">
    <source>
        <dbReference type="Pfam" id="PF04586"/>
    </source>
</evidence>
<sequence>MPGAVPVLERKFARFGGAVEVEGGTEITGYASLFGDPDQGGDVVERGAYAASLKAAAAAGRSIKMLWQHDPAQPIGVWEQVREDERGLWVKGRILSEVAKGREAAALVAAGAIDGLSIGYRTVRAGRTTKGRRLLSELDLWEVSLVTFPMLPSARVGAKAEVSPLDRVLQDMAAAFDGARAELARGASRG</sequence>
<keyword evidence="1" id="KW-1188">Viral release from host cell</keyword>
<dbReference type="InterPro" id="IPR006433">
    <property type="entry name" value="Prohead_protease"/>
</dbReference>
<dbReference type="RefSeq" id="WP_071973766.1">
    <property type="nucleotide sequence ID" value="NZ_CP018076.1"/>
</dbReference>
<dbReference type="STRING" id="1917485.BOO69_10645"/>
<evidence type="ECO:0000256" key="3">
    <source>
        <dbReference type="ARBA" id="ARBA00022801"/>
    </source>
</evidence>
<feature type="domain" description="Prohead serine protease" evidence="4">
    <location>
        <begin position="22"/>
        <end position="160"/>
    </location>
</feature>
<name>A0A1J0WMN0_9RHOB</name>
<gene>
    <name evidence="5" type="ORF">BOO69_10645</name>
</gene>
<dbReference type="SUPFAM" id="SSF50789">
    <property type="entry name" value="Herpes virus serine proteinase, assemblin"/>
    <property type="match status" value="1"/>
</dbReference>
<dbReference type="Proteomes" id="UP000181897">
    <property type="component" value="Chromosome"/>
</dbReference>
<keyword evidence="2" id="KW-0645">Protease</keyword>
<dbReference type="EMBL" id="CP018076">
    <property type="protein sequence ID" value="APE45422.1"/>
    <property type="molecule type" value="Genomic_DNA"/>
</dbReference>
<evidence type="ECO:0000313" key="5">
    <source>
        <dbReference type="EMBL" id="APE45422.1"/>
    </source>
</evidence>
<dbReference type="GO" id="GO:0008233">
    <property type="term" value="F:peptidase activity"/>
    <property type="evidence" value="ECO:0007669"/>
    <property type="project" value="UniProtKB-KW"/>
</dbReference>
<evidence type="ECO:0000256" key="1">
    <source>
        <dbReference type="ARBA" id="ARBA00022612"/>
    </source>
</evidence>
<dbReference type="GO" id="GO:0006508">
    <property type="term" value="P:proteolysis"/>
    <property type="evidence" value="ECO:0007669"/>
    <property type="project" value="UniProtKB-KW"/>
</dbReference>
<organism evidence="5 6">
    <name type="scientific">Sulfitobacter alexandrii</name>
    <dbReference type="NCBI Taxonomy" id="1917485"/>
    <lineage>
        <taxon>Bacteria</taxon>
        <taxon>Pseudomonadati</taxon>
        <taxon>Pseudomonadota</taxon>
        <taxon>Alphaproteobacteria</taxon>
        <taxon>Rhodobacterales</taxon>
        <taxon>Roseobacteraceae</taxon>
        <taxon>Sulfitobacter</taxon>
    </lineage>
</organism>
<protein>
    <submittedName>
        <fullName evidence="5">Peptidase U35</fullName>
    </submittedName>
</protein>
<keyword evidence="3" id="KW-0378">Hydrolase</keyword>
<dbReference type="AlphaFoldDB" id="A0A1J0WMN0"/>
<dbReference type="InterPro" id="IPR054613">
    <property type="entry name" value="Peptidase_S78_dom"/>
</dbReference>
<dbReference type="Pfam" id="PF04586">
    <property type="entry name" value="Peptidase_S78"/>
    <property type="match status" value="1"/>
</dbReference>
<evidence type="ECO:0000313" key="6">
    <source>
        <dbReference type="Proteomes" id="UP000181897"/>
    </source>
</evidence>
<dbReference type="KEGG" id="suam:BOO69_10645"/>
<dbReference type="NCBIfam" id="TIGR01543">
    <property type="entry name" value="proheadase_HK97"/>
    <property type="match status" value="1"/>
</dbReference>
<keyword evidence="6" id="KW-1185">Reference proteome</keyword>
<evidence type="ECO:0000256" key="2">
    <source>
        <dbReference type="ARBA" id="ARBA00022670"/>
    </source>
</evidence>